<keyword evidence="5" id="KW-0732">Signal</keyword>
<evidence type="ECO:0000256" key="2">
    <source>
        <dbReference type="ARBA" id="ARBA00007242"/>
    </source>
</evidence>
<dbReference type="InterPro" id="IPR011500">
    <property type="entry name" value="GPCR_3_9-Cys_dom"/>
</dbReference>
<dbReference type="Pfam" id="PF00003">
    <property type="entry name" value="7tm_3"/>
    <property type="match status" value="1"/>
</dbReference>
<evidence type="ECO:0000256" key="7">
    <source>
        <dbReference type="ARBA" id="ARBA00023040"/>
    </source>
</evidence>
<keyword evidence="9 14" id="KW-0675">Receptor</keyword>
<gene>
    <name evidence="14" type="ORF">JOB18_042551</name>
</gene>
<evidence type="ECO:0000256" key="8">
    <source>
        <dbReference type="ARBA" id="ARBA00023136"/>
    </source>
</evidence>
<dbReference type="GO" id="GO:0004930">
    <property type="term" value="F:G protein-coupled receptor activity"/>
    <property type="evidence" value="ECO:0007669"/>
    <property type="project" value="UniProtKB-KW"/>
</dbReference>
<dbReference type="PANTHER" id="PTHR24061:SF418">
    <property type="entry name" value="C-FAMILY ODORANT RECEPTOR OLFCQ19-RELATED"/>
    <property type="match status" value="1"/>
</dbReference>
<name>A0AAV6QXD2_SOLSE</name>
<keyword evidence="7" id="KW-0297">G-protein coupled receptor</keyword>
<accession>A0AAV6QXD2</accession>
<dbReference type="FunFam" id="3.40.50.2300:FF:000682">
    <property type="entry name" value="Vomeronasal 2 receptor, x4"/>
    <property type="match status" value="1"/>
</dbReference>
<keyword evidence="8 12" id="KW-0472">Membrane</keyword>
<sequence>MSQRKVMRNCVDTNLMFLMLYFCFSSAVTSSLYSSSCQLKGQFHLNGMHKTGDVILGGVFTVNFLSTDPDLSFTSEPQKSHCYSFDIVGFRQAQTMAFAIDEINKNSNLLPNVTLGYSLYDNCEKLRTGFHAALTLVSGQEEQVTLEENCVGTPPVLGIVGDSSSRRSIAISTVLGLYRVPLVSYFATCSCLSDRQRFPSFFRTIPSDDFQVNAMIQILKHFGWNWAGLLISDYDYGFHAARSFHSDLGPAGGGCLAYTEILPRGEDPAELTRIVDVMRKSTARVVIVFAHESHMINLMEEVVRQNVTGLQWMASEAWTTGPSLQTPHLMPYLGGTLGIAIRRGEIPGLRDFLLQIRPDLHHNNTDGNRLVNRFWEHTFQCRFAPPPAGWVEDGGELCTGQEVMENVETELLDVSDLRPEYNVYKAVYALAYALDDMLQCEPGRGPFSNFTCAHLQRLEPWQYDNCLQLRIGFRAALTLVSGQEEQVTLEESCVGTPPVLGIVGDSSSTRSIAVSTVLGLYRLPLVSYFATCSCLSDRQKFPSFFRTIPSDDFQVNAMIQILKHFGWTWAGLLISDDDYGVHAARSFHTDLGPAGGGCLAYTEILPWGDDPAELRRIVDVMRKSTARVVIVFAYESHMINLMAEVVRQNVTGLQWMASEAWTTGPSLQTPHLMSYLGGTLGIAIRRGEIPGLRDFLLQIRPDLHHNNKDGNSMVNQFWEQTFQCRFAPPPAGWVEAGGELCTGQEVIENVETEFLDDSNIRPEYNVYKAVYALAYALDDMLQCEPGTGPFSNNTCAHLQRLEPWQLKGQFHLNGMHKTGDVILGGLFSVSITSTFPDMPFTSEPQTSHCYGVDIVGFRQAQTMAFAIEEINRNSNLLPNVTLGYSLYDNCLQLRIGFRGALTLLSGQKDQVTLEESCVGTPPVLGIVGGSSSTRSIAISTVLGLYRLPLVSHFATCSCLSDRQRFPSFFRTIPSDDFQVNAMIQILKHFGWTWTGLIISDSDYGFHAARSFHSDLGPAGGGCLAYTEVLPRGGNPAELRRIVDVIRKSTARVVIMFGYENQMVKLMKEVVRQNVTGLQWMASEAWTSAVVLQTPHLMPYLAGTLGIAIRRGEIPGLRDFLLKIRPYLHHNITNENNLVNQFWEQTFQCKFAPPPAGWVKDGGELCTGHEVIENVETELLDVSDLRPEYNVYKAVYALAYALDDMLQCEPGRGPFSNNTCAHLQRLEPWQLKEKFNLNGMHKNGDVILGGLFSVSITSTFPDMPFTSEPQTSHCYGVDIVGFRQAQTMAFAIDEINRNSNLLPNVTLGYSLYDNCLQLRIGFRGALTLLSGQKEQVTLEESCVGTPPVLGIVGGSSSTRSIAISTVLGLYRLPLVSHFATCSCLSDRQRFPSFFRTIPSDDFQVNAMIQILKHFGWTWTGLIISNSNYGFNAARSFHSDLGPAGGGCLAYTEILPRGDDPAEFRRIVDVMRKSTARVVIMFGYESHMIKLMKEVMRQNVTGLQWMASEAWTSAVVLQTPHLMPYLAGTMGIAIRRGEIPGLRDFLLQIRPDLHHNITNENNLVNQFWEQTFQCKFAPPPAGWVKDGGELCTGHEVIENVETELLDVSDLRPEYNVYKAVYALAYALDDMLQCEPGRGPFSNNTCVHLQRLEPWQLKGQFHLNGMHKTGDVILGGLFTVNLISTGPDLSFTSEPQKYHCYGVDIVGFRQAQTMAFAIDEINRNSNLLPNVTLGYSLYDNCLQLRIGFRGALTLLSGQKEQVTLEENCVGTPPVLGIVGGSSSTRSIAISTVLGLYRLPLVSYFATCSCLSDRQRFPSFFRTIPSDDFQVNAMIQVLKHFGWTWTGLIISDSDYGVHAARSFHSDLGPAGGGCLAYTEILPQGGNPAEFRRIVDVIRKSTARVVIVFGYDSHMINLMEEVVKQNVTGLQWMASEAWSSAVVLQTPHLMPYLGGTLGITIRRGEIPGLRDFLLQIRPDLHHNNTDRNSMVNQFWEHTFQCRFAPPPAGWVEDGGELCSGQEVMENVETELLDVSDLRSEYNVYKAVYALAYALDDMLQCEPGRGPFSNNTCAHLHTLEPWQLKEKFNLNGMHKNGDVILGGLFTVNFISTYADLSFTSEPQKPDCYGFDIIGFRQAQTMAFAIDEINRNSNLLPNVTLGYSLYDNCLQLGIGFRAALTLVSGQEEQVTLEENCVGTPPVLGVVGDYSSTGTIAISTVLGLYRVPLVSYFSTCSCLSDRQKFPSFFRTIPSDDFQVNAMIQILKHFGWTWAGLLISDDDYGVHAARSFHSDLGPAGGGCLAYTEILPWGDNPAELTRIVDLMRKSTARVVIVFAHKSHMIQLMEEVVRQNVTGLQWMASEAWTSAAVLQTPHFMPYLGGTLGIAIRRGEIPELSDFLLEIRPDLHHNNTDGNSMVNQFWEHTFQCRFAPPPAGWVEAGGELCTGQEVIENVETEFSDVSDLRPEYNVYKAVYALAYALNDMLQCEPGRGPFSNNTCAHLQRLEPWQIMYYLEKVNFTTTFGDEVSFDENGDALPIYDIMNWVWLPDGRTKVQRVGEVKRSPFKDEELALDEDKIFWNFESKQPPRSVCSESCPPGTRMARKKGEPECCFDCVPCSEGKISNTTNSMECTSCPEDFWSSPQRDHCVPKKTEFLSYHEPLGIFLTTTSLLGTFICVVVLGIFIHHHSTPIVRANNSELSFLLLVSLKLCFLCSLLFIGRPRSWTCQLRHAAFGISFVLCVSCILVKTMVVLAVFRASKPGGESSLKWFGAVQQRGTVLVLTSVQAAICTVWLVSASPVPHKNTQYHSDKIVYECIVGSTVGFAVLLGYIGLLAVLSCLLAFLARNLPDSFNEAKLITFSMLIFCAVWVAFVPAYISSPGKYADAVEVFAILASSFGLLVALFGPKCYIILLRPERNTKKAIMGRGT</sequence>
<feature type="transmembrane region" description="Helical" evidence="12">
    <location>
        <begin position="2808"/>
        <end position="2836"/>
    </location>
</feature>
<dbReference type="PROSITE" id="PS50259">
    <property type="entry name" value="G_PROTEIN_RECEP_F3_4"/>
    <property type="match status" value="1"/>
</dbReference>
<keyword evidence="11" id="KW-0807">Transducer</keyword>
<evidence type="ECO:0000256" key="4">
    <source>
        <dbReference type="ARBA" id="ARBA00022692"/>
    </source>
</evidence>
<keyword evidence="3" id="KW-1003">Cell membrane</keyword>
<dbReference type="InterPro" id="IPR017978">
    <property type="entry name" value="GPCR_3_C"/>
</dbReference>
<evidence type="ECO:0000256" key="5">
    <source>
        <dbReference type="ARBA" id="ARBA00022729"/>
    </source>
</evidence>
<comment type="caution">
    <text evidence="14">The sequence shown here is derived from an EMBL/GenBank/DDBJ whole genome shotgun (WGS) entry which is preliminary data.</text>
</comment>
<evidence type="ECO:0000256" key="3">
    <source>
        <dbReference type="ARBA" id="ARBA00022475"/>
    </source>
</evidence>
<organism evidence="14 15">
    <name type="scientific">Solea senegalensis</name>
    <name type="common">Senegalese sole</name>
    <dbReference type="NCBI Taxonomy" id="28829"/>
    <lineage>
        <taxon>Eukaryota</taxon>
        <taxon>Metazoa</taxon>
        <taxon>Chordata</taxon>
        <taxon>Craniata</taxon>
        <taxon>Vertebrata</taxon>
        <taxon>Euteleostomi</taxon>
        <taxon>Actinopterygii</taxon>
        <taxon>Neopterygii</taxon>
        <taxon>Teleostei</taxon>
        <taxon>Neoteleostei</taxon>
        <taxon>Acanthomorphata</taxon>
        <taxon>Carangaria</taxon>
        <taxon>Pleuronectiformes</taxon>
        <taxon>Pleuronectoidei</taxon>
        <taxon>Soleidae</taxon>
        <taxon>Solea</taxon>
    </lineage>
</organism>
<dbReference type="Proteomes" id="UP000693946">
    <property type="component" value="Linkage Group LG3"/>
</dbReference>
<dbReference type="InterPro" id="IPR017979">
    <property type="entry name" value="GPCR_3_CS"/>
</dbReference>
<comment type="subcellular location">
    <subcellularLocation>
        <location evidence="1">Cell membrane</location>
        <topology evidence="1">Multi-pass membrane protein</topology>
    </subcellularLocation>
</comment>
<evidence type="ECO:0000256" key="6">
    <source>
        <dbReference type="ARBA" id="ARBA00022989"/>
    </source>
</evidence>
<dbReference type="Pfam" id="PF07562">
    <property type="entry name" value="NCD3G"/>
    <property type="match status" value="1"/>
</dbReference>
<dbReference type="CDD" id="cd06364">
    <property type="entry name" value="PBP1_CaSR"/>
    <property type="match status" value="1"/>
</dbReference>
<feature type="domain" description="G-protein coupled receptors family 3 profile" evidence="13">
    <location>
        <begin position="2653"/>
        <end position="2918"/>
    </location>
</feature>
<keyword evidence="15" id="KW-1185">Reference proteome</keyword>
<comment type="similarity">
    <text evidence="2">Belongs to the G-protein coupled receptor 3 family.</text>
</comment>
<feature type="transmembrane region" description="Helical" evidence="12">
    <location>
        <begin position="2880"/>
        <end position="2903"/>
    </location>
</feature>
<feature type="transmembrane region" description="Helical" evidence="12">
    <location>
        <begin position="2723"/>
        <end position="2747"/>
    </location>
</feature>
<dbReference type="PROSITE" id="PS00981">
    <property type="entry name" value="G_PROTEIN_RECEP_F3_3"/>
    <property type="match status" value="1"/>
</dbReference>
<dbReference type="CDD" id="cd15283">
    <property type="entry name" value="7tmC_V2R_pheromone"/>
    <property type="match status" value="1"/>
</dbReference>
<keyword evidence="6 12" id="KW-1133">Transmembrane helix</keyword>
<feature type="transmembrane region" description="Helical" evidence="12">
    <location>
        <begin position="2691"/>
        <end position="2711"/>
    </location>
</feature>
<dbReference type="Pfam" id="PF01094">
    <property type="entry name" value="ANF_receptor"/>
    <property type="match status" value="6"/>
</dbReference>
<dbReference type="InterPro" id="IPR000068">
    <property type="entry name" value="GPCR_3_Ca_sens_rcpt-rel"/>
</dbReference>
<dbReference type="PANTHER" id="PTHR24061">
    <property type="entry name" value="CALCIUM-SENSING RECEPTOR-RELATED"/>
    <property type="match status" value="1"/>
</dbReference>
<feature type="transmembrane region" description="Helical" evidence="12">
    <location>
        <begin position="2653"/>
        <end position="2679"/>
    </location>
</feature>
<keyword evidence="4 12" id="KW-0812">Transmembrane</keyword>
<reference evidence="14 15" key="1">
    <citation type="journal article" date="2021" name="Sci. Rep.">
        <title>Chromosome anchoring in Senegalese sole (Solea senegalensis) reveals sex-associated markers and genome rearrangements in flatfish.</title>
        <authorList>
            <person name="Guerrero-Cozar I."/>
            <person name="Gomez-Garrido J."/>
            <person name="Berbel C."/>
            <person name="Martinez-Blanch J.F."/>
            <person name="Alioto T."/>
            <person name="Claros M.G."/>
            <person name="Gagnaire P.A."/>
            <person name="Manchado M."/>
        </authorList>
    </citation>
    <scope>NUCLEOTIDE SEQUENCE [LARGE SCALE GENOMIC DNA]</scope>
    <source>
        <strain evidence="14">Sse05_10M</strain>
    </source>
</reference>
<evidence type="ECO:0000313" key="15">
    <source>
        <dbReference type="Proteomes" id="UP000693946"/>
    </source>
</evidence>
<dbReference type="EMBL" id="JAGKHQ010000015">
    <property type="protein sequence ID" value="KAG7497721.1"/>
    <property type="molecule type" value="Genomic_DNA"/>
</dbReference>
<protein>
    <submittedName>
        <fullName evidence="14">Extracellular calcium-sensing receptor-like</fullName>
    </submittedName>
</protein>
<evidence type="ECO:0000259" key="13">
    <source>
        <dbReference type="PROSITE" id="PS50259"/>
    </source>
</evidence>
<keyword evidence="10" id="KW-0325">Glycoprotein</keyword>
<feature type="transmembrane region" description="Helical" evidence="12">
    <location>
        <begin position="2848"/>
        <end position="2868"/>
    </location>
</feature>
<evidence type="ECO:0000256" key="9">
    <source>
        <dbReference type="ARBA" id="ARBA00023170"/>
    </source>
</evidence>
<proteinExistence type="inferred from homology"/>
<evidence type="ECO:0000256" key="1">
    <source>
        <dbReference type="ARBA" id="ARBA00004651"/>
    </source>
</evidence>
<dbReference type="FunFam" id="3.40.50.2300:FF:000067">
    <property type="entry name" value="Olfactory receptor C family, h1"/>
    <property type="match status" value="1"/>
</dbReference>
<feature type="transmembrane region" description="Helical" evidence="12">
    <location>
        <begin position="2768"/>
        <end position="2788"/>
    </location>
</feature>
<dbReference type="FunFam" id="3.40.50.2300:FF:000016">
    <property type="entry name" value="Taste 1 receptor member 2"/>
    <property type="match status" value="6"/>
</dbReference>
<evidence type="ECO:0000256" key="10">
    <source>
        <dbReference type="ARBA" id="ARBA00023180"/>
    </source>
</evidence>
<dbReference type="GO" id="GO:0005886">
    <property type="term" value="C:plasma membrane"/>
    <property type="evidence" value="ECO:0007669"/>
    <property type="project" value="UniProtKB-SubCell"/>
</dbReference>
<dbReference type="InterPro" id="IPR001828">
    <property type="entry name" value="ANF_lig-bd_rcpt"/>
</dbReference>
<dbReference type="FunFam" id="2.10.50.30:FF:000002">
    <property type="entry name" value="Vomeronasal 2 receptor, h1"/>
    <property type="match status" value="1"/>
</dbReference>
<evidence type="ECO:0000256" key="11">
    <source>
        <dbReference type="ARBA" id="ARBA00023224"/>
    </source>
</evidence>
<evidence type="ECO:0000256" key="12">
    <source>
        <dbReference type="SAM" id="Phobius"/>
    </source>
</evidence>
<evidence type="ECO:0000313" key="14">
    <source>
        <dbReference type="EMBL" id="KAG7497721.1"/>
    </source>
</evidence>